<feature type="domain" description="J" evidence="8">
    <location>
        <begin position="115"/>
        <end position="180"/>
    </location>
</feature>
<keyword evidence="3 6" id="KW-0863">Zinc-finger</keyword>
<name>A0A5A7US42_CUCMM</name>
<keyword evidence="5" id="KW-0143">Chaperone</keyword>
<dbReference type="CDD" id="cd10747">
    <property type="entry name" value="DnaJ_C"/>
    <property type="match status" value="1"/>
</dbReference>
<feature type="compositionally biased region" description="Basic and acidic residues" evidence="7">
    <location>
        <begin position="451"/>
        <end position="464"/>
    </location>
</feature>
<dbReference type="InterPro" id="IPR036410">
    <property type="entry name" value="HSP_DnaJ_Cys-rich_dom_sf"/>
</dbReference>
<accession>A0A5A7US42</accession>
<dbReference type="GO" id="GO:0008270">
    <property type="term" value="F:zinc ion binding"/>
    <property type="evidence" value="ECO:0007669"/>
    <property type="project" value="UniProtKB-KW"/>
</dbReference>
<dbReference type="InterPro" id="IPR008971">
    <property type="entry name" value="HSP40/DnaJ_pept-bd"/>
</dbReference>
<feature type="zinc finger region" description="CR-type" evidence="6">
    <location>
        <begin position="239"/>
        <end position="317"/>
    </location>
</feature>
<proteinExistence type="inferred from homology"/>
<dbReference type="EMBL" id="SSTE01006676">
    <property type="protein sequence ID" value="KAA0058652.1"/>
    <property type="molecule type" value="Genomic_DNA"/>
</dbReference>
<keyword evidence="4 6" id="KW-0862">Zinc</keyword>
<dbReference type="SUPFAM" id="SSF49493">
    <property type="entry name" value="HSP40/DnaJ peptide-binding domain"/>
    <property type="match status" value="2"/>
</dbReference>
<feature type="region of interest" description="Disordered" evidence="7">
    <location>
        <begin position="451"/>
        <end position="470"/>
    </location>
</feature>
<dbReference type="PROSITE" id="PS50076">
    <property type="entry name" value="DNAJ_2"/>
    <property type="match status" value="1"/>
</dbReference>
<dbReference type="GO" id="GO:0009408">
    <property type="term" value="P:response to heat"/>
    <property type="evidence" value="ECO:0007669"/>
    <property type="project" value="InterPro"/>
</dbReference>
<dbReference type="InterPro" id="IPR036869">
    <property type="entry name" value="J_dom_sf"/>
</dbReference>
<dbReference type="FunFam" id="2.60.260.20:FF:000005">
    <property type="entry name" value="Chaperone protein dnaJ 1, mitochondrial"/>
    <property type="match status" value="1"/>
</dbReference>
<dbReference type="PANTHER" id="PTHR43096:SF52">
    <property type="entry name" value="DNAJ HOMOLOG 1, MITOCHONDRIAL-RELATED"/>
    <property type="match status" value="1"/>
</dbReference>
<dbReference type="STRING" id="1194695.A0A5A7US42"/>
<dbReference type="GO" id="GO:0005737">
    <property type="term" value="C:cytoplasm"/>
    <property type="evidence" value="ECO:0007669"/>
    <property type="project" value="TreeGrafter"/>
</dbReference>
<gene>
    <name evidence="10" type="ORF">E6C27_scaffold339G001220</name>
</gene>
<sequence length="470" mass="51774">MGTSLPLKLLYFLRVFTGFIVHQFAIFQLPISLHSPIKPPEFQNTPTSLCFLAPNGSLRWPQAHPFAGSSFLHTPPPSRIIDLFNKKNWFQLGVLGANYGEAKFIHGTAHMSAKNYYDTLGVNKNATASEIKKAYYGLAKKLHPDTNKEDPDAEKKFQEVSKAYEVLKDEDKRRQYDEVGHEAFTQQDHGGFPGGDGGFDPFSGMFRGFDFSSMFRQNFGGEDIKVVVLEISFMEAVQGCSKTVSFNAAVPCDTCGGSGVPPGTRPETCRRCKGSGMTYMQTGPFRMQTTCTQCGGSGKIMSNFCKSCNGERVVRKMKSVKLDIIPGIDDNETMKVFRSGGADPEGNQPGDLYVTVKVREDPVFKREGSDIHVDAVLSITQAILGGTVQVPTLTGDVVLKVRPGTQPGQKVVLKKKGIKTRNSYSFGDQYVHFNVSIPTTLTPRQRELIEEFSKEEQGEDDKRRAAGASG</sequence>
<dbReference type="Gene3D" id="1.10.287.110">
    <property type="entry name" value="DnaJ domain"/>
    <property type="match status" value="1"/>
</dbReference>
<evidence type="ECO:0000256" key="4">
    <source>
        <dbReference type="ARBA" id="ARBA00022833"/>
    </source>
</evidence>
<dbReference type="FunFam" id="2.10.230.10:FF:000002">
    <property type="entry name" value="Molecular chaperone DnaJ"/>
    <property type="match status" value="1"/>
</dbReference>
<evidence type="ECO:0000256" key="7">
    <source>
        <dbReference type="SAM" id="MobiDB-lite"/>
    </source>
</evidence>
<evidence type="ECO:0000256" key="3">
    <source>
        <dbReference type="ARBA" id="ARBA00022771"/>
    </source>
</evidence>
<dbReference type="Pfam" id="PF00226">
    <property type="entry name" value="DnaJ"/>
    <property type="match status" value="1"/>
</dbReference>
<dbReference type="PRINTS" id="PR00625">
    <property type="entry name" value="JDOMAIN"/>
</dbReference>
<keyword evidence="2" id="KW-0677">Repeat</keyword>
<protein>
    <submittedName>
        <fullName evidence="10">Chaperone protein dnaJ GFA2</fullName>
    </submittedName>
</protein>
<dbReference type="PROSITE" id="PS51188">
    <property type="entry name" value="ZF_CR"/>
    <property type="match status" value="1"/>
</dbReference>
<dbReference type="InterPro" id="IPR001623">
    <property type="entry name" value="DnaJ_domain"/>
</dbReference>
<dbReference type="SUPFAM" id="SSF46565">
    <property type="entry name" value="Chaperone J-domain"/>
    <property type="match status" value="1"/>
</dbReference>
<keyword evidence="1 6" id="KW-0479">Metal-binding</keyword>
<evidence type="ECO:0000256" key="2">
    <source>
        <dbReference type="ARBA" id="ARBA00022737"/>
    </source>
</evidence>
<dbReference type="InterPro" id="IPR012724">
    <property type="entry name" value="DnaJ"/>
</dbReference>
<evidence type="ECO:0000313" key="11">
    <source>
        <dbReference type="Proteomes" id="UP000321393"/>
    </source>
</evidence>
<evidence type="ECO:0000256" key="6">
    <source>
        <dbReference type="PROSITE-ProRule" id="PRU00546"/>
    </source>
</evidence>
<dbReference type="InterPro" id="IPR002939">
    <property type="entry name" value="DnaJ_C"/>
</dbReference>
<dbReference type="AlphaFoldDB" id="A0A5A7US42"/>
<dbReference type="InterPro" id="IPR001305">
    <property type="entry name" value="HSP_DnaJ_Cys-rich_dom"/>
</dbReference>
<comment type="caution">
    <text evidence="10">The sequence shown here is derived from an EMBL/GenBank/DDBJ whole genome shotgun (WGS) entry which is preliminary data.</text>
</comment>
<evidence type="ECO:0000313" key="10">
    <source>
        <dbReference type="EMBL" id="KAA0058652.1"/>
    </source>
</evidence>
<dbReference type="Gene3D" id="2.60.260.20">
    <property type="entry name" value="Urease metallochaperone UreE, N-terminal domain"/>
    <property type="match status" value="2"/>
</dbReference>
<evidence type="ECO:0000259" key="9">
    <source>
        <dbReference type="PROSITE" id="PS51188"/>
    </source>
</evidence>
<dbReference type="SMART" id="SM00271">
    <property type="entry name" value="DnaJ"/>
    <property type="match status" value="1"/>
</dbReference>
<evidence type="ECO:0000256" key="1">
    <source>
        <dbReference type="ARBA" id="ARBA00022723"/>
    </source>
</evidence>
<dbReference type="Pfam" id="PF01556">
    <property type="entry name" value="DnaJ_C"/>
    <property type="match status" value="1"/>
</dbReference>
<dbReference type="SUPFAM" id="SSF57938">
    <property type="entry name" value="DnaJ/Hsp40 cysteine-rich domain"/>
    <property type="match status" value="1"/>
</dbReference>
<dbReference type="GO" id="GO:0005524">
    <property type="term" value="F:ATP binding"/>
    <property type="evidence" value="ECO:0007669"/>
    <property type="project" value="InterPro"/>
</dbReference>
<dbReference type="NCBIfam" id="NF008035">
    <property type="entry name" value="PRK10767.1"/>
    <property type="match status" value="1"/>
</dbReference>
<organism evidence="10 11">
    <name type="scientific">Cucumis melo var. makuwa</name>
    <name type="common">Oriental melon</name>
    <dbReference type="NCBI Taxonomy" id="1194695"/>
    <lineage>
        <taxon>Eukaryota</taxon>
        <taxon>Viridiplantae</taxon>
        <taxon>Streptophyta</taxon>
        <taxon>Embryophyta</taxon>
        <taxon>Tracheophyta</taxon>
        <taxon>Spermatophyta</taxon>
        <taxon>Magnoliopsida</taxon>
        <taxon>eudicotyledons</taxon>
        <taxon>Gunneridae</taxon>
        <taxon>Pentapetalae</taxon>
        <taxon>rosids</taxon>
        <taxon>fabids</taxon>
        <taxon>Cucurbitales</taxon>
        <taxon>Cucurbitaceae</taxon>
        <taxon>Benincaseae</taxon>
        <taxon>Cucumis</taxon>
    </lineage>
</organism>
<dbReference type="Pfam" id="PF00684">
    <property type="entry name" value="DnaJ_CXXCXGXG"/>
    <property type="match status" value="1"/>
</dbReference>
<dbReference type="OrthoDB" id="10256793at2759"/>
<dbReference type="GO" id="GO:0051082">
    <property type="term" value="F:unfolded protein binding"/>
    <property type="evidence" value="ECO:0007669"/>
    <property type="project" value="InterPro"/>
</dbReference>
<dbReference type="Proteomes" id="UP000321393">
    <property type="component" value="Unassembled WGS sequence"/>
</dbReference>
<dbReference type="CDD" id="cd06257">
    <property type="entry name" value="DnaJ"/>
    <property type="match status" value="1"/>
</dbReference>
<dbReference type="CDD" id="cd10719">
    <property type="entry name" value="DnaJ_zf"/>
    <property type="match status" value="1"/>
</dbReference>
<dbReference type="PANTHER" id="PTHR43096">
    <property type="entry name" value="DNAJ HOMOLOG 1, MITOCHONDRIAL-RELATED"/>
    <property type="match status" value="1"/>
</dbReference>
<dbReference type="PROSITE" id="PS00636">
    <property type="entry name" value="DNAJ_1"/>
    <property type="match status" value="1"/>
</dbReference>
<dbReference type="HAMAP" id="MF_01152">
    <property type="entry name" value="DnaJ"/>
    <property type="match status" value="1"/>
</dbReference>
<evidence type="ECO:0000256" key="5">
    <source>
        <dbReference type="ARBA" id="ARBA00023186"/>
    </source>
</evidence>
<dbReference type="Gene3D" id="2.10.230.10">
    <property type="entry name" value="Heat shock protein DnaJ, cysteine-rich domain"/>
    <property type="match status" value="1"/>
</dbReference>
<dbReference type="InterPro" id="IPR018253">
    <property type="entry name" value="DnaJ_domain_CS"/>
</dbReference>
<evidence type="ECO:0000259" key="8">
    <source>
        <dbReference type="PROSITE" id="PS50076"/>
    </source>
</evidence>
<dbReference type="GO" id="GO:0042026">
    <property type="term" value="P:protein refolding"/>
    <property type="evidence" value="ECO:0007669"/>
    <property type="project" value="TreeGrafter"/>
</dbReference>
<dbReference type="GO" id="GO:0031072">
    <property type="term" value="F:heat shock protein binding"/>
    <property type="evidence" value="ECO:0007669"/>
    <property type="project" value="InterPro"/>
</dbReference>
<feature type="domain" description="CR-type" evidence="9">
    <location>
        <begin position="239"/>
        <end position="317"/>
    </location>
</feature>
<reference evidence="10 11" key="1">
    <citation type="submission" date="2019-08" db="EMBL/GenBank/DDBJ databases">
        <title>Draft genome sequences of two oriental melons (Cucumis melo L. var makuwa).</title>
        <authorList>
            <person name="Kwon S.-Y."/>
        </authorList>
    </citation>
    <scope>NUCLEOTIDE SEQUENCE [LARGE SCALE GENOMIC DNA]</scope>
    <source>
        <strain evidence="11">cv. SW 3</strain>
        <tissue evidence="10">Leaf</tissue>
    </source>
</reference>